<dbReference type="InterPro" id="IPR031304">
    <property type="entry name" value="SLT_2"/>
</dbReference>
<dbReference type="SUPFAM" id="SSF53955">
    <property type="entry name" value="Lysozyme-like"/>
    <property type="match status" value="1"/>
</dbReference>
<dbReference type="Pfam" id="PF01471">
    <property type="entry name" value="PG_binding_1"/>
    <property type="match status" value="1"/>
</dbReference>
<dbReference type="InterPro" id="IPR002477">
    <property type="entry name" value="Peptidoglycan-bd-like"/>
</dbReference>
<dbReference type="STRING" id="441112.SAMN04488094_11342"/>
<sequence length="424" mass="45478">MKGYVSLLAAAVAVAAPAVCAGEDSAVKRSLRPEARPAVAMAVATSTEVRVSNIGFAEWITGFRARAAYAGISAETLDRAFASITYDADVIARDSNQSEFTRTIWDYLDRAASDERVAHGQTALMENAALLSRIEDTYHVPAEIVTAIWGMESAYGGFRGTENVIQALATLAYDGRRGAFFEGQLIAALQILESGDVAPEKMTGSWAGAMGHTQFIPTSYLAHAVDFDGDGRRDIWSDDPTDALASTAAYLAEAGWVEGQPWGMEVILPDEFDVALTGRSVKKGADDWNALGVRDVHGAAVSDHGEASIILPAGAGGAAFMVFRNFKVLERYNAADAYVIGVGHLADRIRGGPAIRSEWPRDLRALVRDERVEMQERLTAAGYDTQGIDGRIGPNTIAAIRGFQRSVGMLPDGYASTLVLDRLR</sequence>
<dbReference type="PANTHER" id="PTHR30163">
    <property type="entry name" value="MEMBRANE-BOUND LYTIC MUREIN TRANSGLYCOSYLASE B"/>
    <property type="match status" value="1"/>
</dbReference>
<dbReference type="GO" id="GO:0009253">
    <property type="term" value="P:peptidoglycan catabolic process"/>
    <property type="evidence" value="ECO:0007669"/>
    <property type="project" value="TreeGrafter"/>
</dbReference>
<dbReference type="GO" id="GO:0008933">
    <property type="term" value="F:peptidoglycan lytic transglycosylase activity"/>
    <property type="evidence" value="ECO:0007669"/>
    <property type="project" value="TreeGrafter"/>
</dbReference>
<dbReference type="EMBL" id="FOLG01000013">
    <property type="protein sequence ID" value="SFD01694.1"/>
    <property type="molecule type" value="Genomic_DNA"/>
</dbReference>
<accession>A0A1I1NVI2</accession>
<dbReference type="AlphaFoldDB" id="A0A1I1NVI2"/>
<keyword evidence="1" id="KW-0732">Signal</keyword>
<dbReference type="PANTHER" id="PTHR30163:SF8">
    <property type="entry name" value="LYTIC MUREIN TRANSGLYCOSYLASE"/>
    <property type="match status" value="1"/>
</dbReference>
<dbReference type="InterPro" id="IPR036365">
    <property type="entry name" value="PGBD-like_sf"/>
</dbReference>
<evidence type="ECO:0000313" key="4">
    <source>
        <dbReference type="EMBL" id="SFD01694.1"/>
    </source>
</evidence>
<evidence type="ECO:0000313" key="5">
    <source>
        <dbReference type="Proteomes" id="UP000198728"/>
    </source>
</evidence>
<organism evidence="4 5">
    <name type="scientific">Tropicimonas isoalkanivorans</name>
    <dbReference type="NCBI Taxonomy" id="441112"/>
    <lineage>
        <taxon>Bacteria</taxon>
        <taxon>Pseudomonadati</taxon>
        <taxon>Pseudomonadota</taxon>
        <taxon>Alphaproteobacteria</taxon>
        <taxon>Rhodobacterales</taxon>
        <taxon>Roseobacteraceae</taxon>
        <taxon>Tropicimonas</taxon>
    </lineage>
</organism>
<dbReference type="InterPro" id="IPR043426">
    <property type="entry name" value="MltB-like"/>
</dbReference>
<dbReference type="Pfam" id="PF13406">
    <property type="entry name" value="SLT_2"/>
    <property type="match status" value="1"/>
</dbReference>
<dbReference type="InterPro" id="IPR011970">
    <property type="entry name" value="MltB_2"/>
</dbReference>
<dbReference type="Gene3D" id="1.10.530.10">
    <property type="match status" value="1"/>
</dbReference>
<dbReference type="RefSeq" id="WP_093362121.1">
    <property type="nucleotide sequence ID" value="NZ_FOLG01000013.1"/>
</dbReference>
<name>A0A1I1NVI2_9RHOB</name>
<evidence type="ECO:0000259" key="3">
    <source>
        <dbReference type="Pfam" id="PF13406"/>
    </source>
</evidence>
<dbReference type="NCBIfam" id="TIGR02283">
    <property type="entry name" value="MltB_2"/>
    <property type="match status" value="1"/>
</dbReference>
<dbReference type="FunFam" id="1.10.8.350:FF:000001">
    <property type="entry name" value="Lytic murein transglycosylase B"/>
    <property type="match status" value="1"/>
</dbReference>
<keyword evidence="5" id="KW-1185">Reference proteome</keyword>
<protein>
    <submittedName>
        <fullName evidence="4">Lytic murein transglycosylase</fullName>
    </submittedName>
</protein>
<dbReference type="InterPro" id="IPR023346">
    <property type="entry name" value="Lysozyme-like_dom_sf"/>
</dbReference>
<evidence type="ECO:0000259" key="2">
    <source>
        <dbReference type="Pfam" id="PF01471"/>
    </source>
</evidence>
<dbReference type="SUPFAM" id="SSF47090">
    <property type="entry name" value="PGBD-like"/>
    <property type="match status" value="1"/>
</dbReference>
<dbReference type="Gene3D" id="1.10.8.350">
    <property type="entry name" value="Bacterial muramidase"/>
    <property type="match status" value="1"/>
</dbReference>
<feature type="domain" description="Peptidoglycan binding-like" evidence="2">
    <location>
        <begin position="369"/>
        <end position="423"/>
    </location>
</feature>
<gene>
    <name evidence="4" type="ORF">SAMN04488094_11342</name>
</gene>
<evidence type="ECO:0000256" key="1">
    <source>
        <dbReference type="SAM" id="SignalP"/>
    </source>
</evidence>
<feature type="domain" description="Transglycosylase SLT" evidence="3">
    <location>
        <begin position="56"/>
        <end position="347"/>
    </location>
</feature>
<dbReference type="OrthoDB" id="9808544at2"/>
<reference evidence="4 5" key="1">
    <citation type="submission" date="2016-10" db="EMBL/GenBank/DDBJ databases">
        <authorList>
            <person name="de Groot N.N."/>
        </authorList>
    </citation>
    <scope>NUCLEOTIDE SEQUENCE [LARGE SCALE GENOMIC DNA]</scope>
    <source>
        <strain evidence="4 5">DSM 19548</strain>
    </source>
</reference>
<proteinExistence type="predicted"/>
<feature type="chain" id="PRO_5011475375" evidence="1">
    <location>
        <begin position="22"/>
        <end position="424"/>
    </location>
</feature>
<dbReference type="Proteomes" id="UP000198728">
    <property type="component" value="Unassembled WGS sequence"/>
</dbReference>
<feature type="signal peptide" evidence="1">
    <location>
        <begin position="1"/>
        <end position="21"/>
    </location>
</feature>
<dbReference type="Gene3D" id="1.10.101.10">
    <property type="entry name" value="PGBD-like superfamily/PGBD"/>
    <property type="match status" value="1"/>
</dbReference>
<dbReference type="CDD" id="cd13399">
    <property type="entry name" value="Slt35-like"/>
    <property type="match status" value="1"/>
</dbReference>
<dbReference type="InterPro" id="IPR036366">
    <property type="entry name" value="PGBDSf"/>
</dbReference>